<keyword evidence="7 9" id="KW-0368">Histidine biosynthesis</keyword>
<dbReference type="STRING" id="595528.A0A0D2UE61"/>
<dbReference type="Gene3D" id="3.30.230.40">
    <property type="entry name" value="Imidazole glycerol phosphate dehydratase, domain 1"/>
    <property type="match status" value="2"/>
</dbReference>
<protein>
    <recommendedName>
        <fullName evidence="5 9">Imidazoleglycerol-phosphate dehydratase</fullName>
        <ecNumber evidence="4 9">4.2.1.19</ecNumber>
    </recommendedName>
</protein>
<proteinExistence type="inferred from homology"/>
<evidence type="ECO:0000313" key="11">
    <source>
        <dbReference type="EMBL" id="KJE93411.1"/>
    </source>
</evidence>
<dbReference type="EMBL" id="KE346365">
    <property type="protein sequence ID" value="KJE93411.1"/>
    <property type="molecule type" value="Genomic_DNA"/>
</dbReference>
<dbReference type="InterPro" id="IPR038494">
    <property type="entry name" value="IGPD_sf"/>
</dbReference>
<dbReference type="FunFam" id="3.30.230.40:FF:000003">
    <property type="entry name" value="Imidazoleglycerol-phosphate dehydratase HisB"/>
    <property type="match status" value="1"/>
</dbReference>
<dbReference type="GO" id="GO:0000105">
    <property type="term" value="P:L-histidine biosynthetic process"/>
    <property type="evidence" value="ECO:0007669"/>
    <property type="project" value="UniProtKB-UniPathway"/>
</dbReference>
<dbReference type="InterPro" id="IPR020565">
    <property type="entry name" value="ImidazoleglycerP_deHydtase_CS"/>
</dbReference>
<dbReference type="HAMAP" id="MF_00076">
    <property type="entry name" value="HisB"/>
    <property type="match status" value="1"/>
</dbReference>
<dbReference type="InterPro" id="IPR000807">
    <property type="entry name" value="ImidazoleglycerolP_deHydtase"/>
</dbReference>
<reference evidence="12" key="1">
    <citation type="submission" date="2011-02" db="EMBL/GenBank/DDBJ databases">
        <title>The Genome Sequence of Capsaspora owczarzaki ATCC 30864.</title>
        <authorList>
            <person name="Russ C."/>
            <person name="Cuomo C."/>
            <person name="Burger G."/>
            <person name="Gray M.W."/>
            <person name="Holland P.W.H."/>
            <person name="King N."/>
            <person name="Lang F.B.F."/>
            <person name="Roger A.J."/>
            <person name="Ruiz-Trillo I."/>
            <person name="Young S.K."/>
            <person name="Zeng Q."/>
            <person name="Gargeya S."/>
            <person name="Alvarado L."/>
            <person name="Berlin A."/>
            <person name="Chapman S.B."/>
            <person name="Chen Z."/>
            <person name="Freedman E."/>
            <person name="Gellesch M."/>
            <person name="Goldberg J."/>
            <person name="Griggs A."/>
            <person name="Gujja S."/>
            <person name="Heilman E."/>
            <person name="Heiman D."/>
            <person name="Howarth C."/>
            <person name="Mehta T."/>
            <person name="Neiman D."/>
            <person name="Pearson M."/>
            <person name="Roberts A."/>
            <person name="Saif S."/>
            <person name="Shea T."/>
            <person name="Shenoy N."/>
            <person name="Sisk P."/>
            <person name="Stolte C."/>
            <person name="Sykes S."/>
            <person name="White J."/>
            <person name="Yandava C."/>
            <person name="Haas B."/>
            <person name="Nusbaum C."/>
            <person name="Birren B."/>
        </authorList>
    </citation>
    <scope>NUCLEOTIDE SEQUENCE</scope>
    <source>
        <strain evidence="12">ATCC 30864</strain>
    </source>
</reference>
<name>A0A0D2UE61_CAPO3</name>
<evidence type="ECO:0000256" key="5">
    <source>
        <dbReference type="ARBA" id="ARBA00016664"/>
    </source>
</evidence>
<comment type="pathway">
    <text evidence="2 9">Amino-acid biosynthesis; L-histidine biosynthesis; L-histidine from 5-phospho-alpha-D-ribose 1-diphosphate: step 6/9.</text>
</comment>
<dbReference type="Proteomes" id="UP000008743">
    <property type="component" value="Unassembled WGS sequence"/>
</dbReference>
<dbReference type="EC" id="4.2.1.19" evidence="4 9"/>
<dbReference type="eggNOG" id="KOG3143">
    <property type="taxonomic scope" value="Eukaryota"/>
</dbReference>
<dbReference type="InterPro" id="IPR020568">
    <property type="entry name" value="Ribosomal_Su5_D2-typ_SF"/>
</dbReference>
<dbReference type="UniPathway" id="UPA00031">
    <property type="reaction ID" value="UER00011"/>
</dbReference>
<dbReference type="InParanoid" id="A0A0D2UE61"/>
<feature type="compositionally biased region" description="Gly residues" evidence="10">
    <location>
        <begin position="1"/>
        <end position="10"/>
    </location>
</feature>
<dbReference type="FunCoup" id="A0A0D2UE61">
    <property type="interactions" value="76"/>
</dbReference>
<evidence type="ECO:0000256" key="4">
    <source>
        <dbReference type="ARBA" id="ARBA00012075"/>
    </source>
</evidence>
<evidence type="ECO:0000256" key="10">
    <source>
        <dbReference type="SAM" id="MobiDB-lite"/>
    </source>
</evidence>
<keyword evidence="12" id="KW-1185">Reference proteome</keyword>
<feature type="region of interest" description="Disordered" evidence="10">
    <location>
        <begin position="1"/>
        <end position="25"/>
    </location>
</feature>
<evidence type="ECO:0000256" key="7">
    <source>
        <dbReference type="ARBA" id="ARBA00023102"/>
    </source>
</evidence>
<evidence type="ECO:0000256" key="3">
    <source>
        <dbReference type="ARBA" id="ARBA00007481"/>
    </source>
</evidence>
<keyword evidence="6" id="KW-0028">Amino-acid biosynthesis</keyword>
<comment type="catalytic activity">
    <reaction evidence="1 9">
        <text>D-erythro-1-(imidazol-4-yl)glycerol 3-phosphate = 3-(imidazol-4-yl)-2-oxopropyl phosphate + H2O</text>
        <dbReference type="Rhea" id="RHEA:11040"/>
        <dbReference type="ChEBI" id="CHEBI:15377"/>
        <dbReference type="ChEBI" id="CHEBI:57766"/>
        <dbReference type="ChEBI" id="CHEBI:58278"/>
        <dbReference type="EC" id="4.2.1.19"/>
    </reaction>
</comment>
<evidence type="ECO:0000313" key="12">
    <source>
        <dbReference type="Proteomes" id="UP000008743"/>
    </source>
</evidence>
<dbReference type="PANTHER" id="PTHR23133:SF2">
    <property type="entry name" value="IMIDAZOLEGLYCEROL-PHOSPHATE DEHYDRATASE"/>
    <property type="match status" value="1"/>
</dbReference>
<dbReference type="PANTHER" id="PTHR23133">
    <property type="entry name" value="IMIDAZOLEGLYCEROL-PHOSPHATE DEHYDRATASE HIS7"/>
    <property type="match status" value="1"/>
</dbReference>
<gene>
    <name evidence="11" type="ORF">CAOG_004205</name>
</gene>
<dbReference type="PROSITE" id="PS00955">
    <property type="entry name" value="IGP_DEHYDRATASE_2"/>
    <property type="match status" value="1"/>
</dbReference>
<dbReference type="NCBIfam" id="NF002111">
    <property type="entry name" value="PRK00951.2-1"/>
    <property type="match status" value="1"/>
</dbReference>
<dbReference type="GO" id="GO:0004424">
    <property type="term" value="F:imidazoleglycerol-phosphate dehydratase activity"/>
    <property type="evidence" value="ECO:0007669"/>
    <property type="project" value="UniProtKB-EC"/>
</dbReference>
<dbReference type="SUPFAM" id="SSF54211">
    <property type="entry name" value="Ribosomal protein S5 domain 2-like"/>
    <property type="match status" value="2"/>
</dbReference>
<evidence type="ECO:0000256" key="9">
    <source>
        <dbReference type="RuleBase" id="RU000598"/>
    </source>
</evidence>
<dbReference type="PhylomeDB" id="A0A0D2UE61"/>
<evidence type="ECO:0000256" key="6">
    <source>
        <dbReference type="ARBA" id="ARBA00022605"/>
    </source>
</evidence>
<evidence type="ECO:0000256" key="8">
    <source>
        <dbReference type="ARBA" id="ARBA00023239"/>
    </source>
</evidence>
<keyword evidence="8 9" id="KW-0456">Lyase</keyword>
<accession>A0A0D2UE61</accession>
<dbReference type="OrthoDB" id="10059060at2759"/>
<sequence length="209" mass="22293">MSGSGSGSGSGVQRSHPRTASVTRKTAETDIKLTLNVDGTGVHTIDTGVGFLDHMLSALSKHSRMDLVLTCKGDLHIDDHHTVEDCGIALGRAFHTALGDLKGIRRFGHAYAPLDEALARAVVDISGRPFADVNLDLKRERIGTLSCEMIPHFLESFATAACITLHIDVLKGKNDHHKSESSFKALALAIRYAVASSGIDDIPSTKGVL</sequence>
<dbReference type="PROSITE" id="PS00954">
    <property type="entry name" value="IGP_DEHYDRATASE_1"/>
    <property type="match status" value="1"/>
</dbReference>
<dbReference type="FunFam" id="3.30.230.40:FF:000001">
    <property type="entry name" value="Imidazoleglycerol-phosphate dehydratase HisB"/>
    <property type="match status" value="1"/>
</dbReference>
<dbReference type="AlphaFoldDB" id="A0A0D2UE61"/>
<organism evidence="11 12">
    <name type="scientific">Capsaspora owczarzaki (strain ATCC 30864)</name>
    <dbReference type="NCBI Taxonomy" id="595528"/>
    <lineage>
        <taxon>Eukaryota</taxon>
        <taxon>Filasterea</taxon>
        <taxon>Capsaspora</taxon>
    </lineage>
</organism>
<dbReference type="CDD" id="cd07914">
    <property type="entry name" value="IGPD"/>
    <property type="match status" value="1"/>
</dbReference>
<evidence type="ECO:0000256" key="2">
    <source>
        <dbReference type="ARBA" id="ARBA00005047"/>
    </source>
</evidence>
<dbReference type="NCBIfam" id="NF002114">
    <property type="entry name" value="PRK00951.2-4"/>
    <property type="match status" value="1"/>
</dbReference>
<comment type="similarity">
    <text evidence="3 9">Belongs to the imidazoleglycerol-phosphate dehydratase family.</text>
</comment>
<dbReference type="Pfam" id="PF00475">
    <property type="entry name" value="IGPD"/>
    <property type="match status" value="1"/>
</dbReference>
<evidence type="ECO:0000256" key="1">
    <source>
        <dbReference type="ARBA" id="ARBA00001723"/>
    </source>
</evidence>